<feature type="binding site" evidence="16">
    <location>
        <position position="95"/>
    </location>
    <ligand>
        <name>substrate</name>
    </ligand>
</feature>
<dbReference type="GO" id="GO:0005524">
    <property type="term" value="F:ATP binding"/>
    <property type="evidence" value="ECO:0007669"/>
    <property type="project" value="UniProtKB-UniRule"/>
</dbReference>
<organism evidence="18">
    <name type="scientific">Acinetobacter baumannii</name>
    <dbReference type="NCBI Taxonomy" id="470"/>
    <lineage>
        <taxon>Bacteria</taxon>
        <taxon>Pseudomonadati</taxon>
        <taxon>Pseudomonadota</taxon>
        <taxon>Gammaproteobacteria</taxon>
        <taxon>Moraxellales</taxon>
        <taxon>Moraxellaceae</taxon>
        <taxon>Acinetobacter</taxon>
        <taxon>Acinetobacter calcoaceticus/baumannii complex</taxon>
    </lineage>
</organism>
<evidence type="ECO:0000256" key="6">
    <source>
        <dbReference type="ARBA" id="ARBA00012102"/>
    </source>
</evidence>
<dbReference type="CDD" id="cd24015">
    <property type="entry name" value="ASKHA_NBD_PanK-III"/>
    <property type="match status" value="1"/>
</dbReference>
<dbReference type="NCBIfam" id="NF009856">
    <property type="entry name" value="PRK13322.1-1"/>
    <property type="match status" value="1"/>
</dbReference>
<comment type="similarity">
    <text evidence="14 16">Belongs to the type III pantothenate kinase family.</text>
</comment>
<dbReference type="Gene3D" id="3.30.420.40">
    <property type="match status" value="2"/>
</dbReference>
<comment type="catalytic activity">
    <reaction evidence="1 16">
        <text>(R)-pantothenate + ATP = (R)-4'-phosphopantothenate + ADP + H(+)</text>
        <dbReference type="Rhea" id="RHEA:16373"/>
        <dbReference type="ChEBI" id="CHEBI:10986"/>
        <dbReference type="ChEBI" id="CHEBI:15378"/>
        <dbReference type="ChEBI" id="CHEBI:29032"/>
        <dbReference type="ChEBI" id="CHEBI:30616"/>
        <dbReference type="ChEBI" id="CHEBI:456216"/>
        <dbReference type="EC" id="2.7.1.33"/>
    </reaction>
</comment>
<keyword evidence="7 16" id="KW-0963">Cytoplasm</keyword>
<feature type="binding site" evidence="16">
    <location>
        <begin position="102"/>
        <end position="105"/>
    </location>
    <ligand>
        <name>substrate</name>
    </ligand>
</feature>
<evidence type="ECO:0000256" key="3">
    <source>
        <dbReference type="ARBA" id="ARBA00004496"/>
    </source>
</evidence>
<evidence type="ECO:0000256" key="12">
    <source>
        <dbReference type="ARBA" id="ARBA00022958"/>
    </source>
</evidence>
<comment type="caution">
    <text evidence="16">Lacks conserved residue(s) required for the propagation of feature annotation.</text>
</comment>
<feature type="transmembrane region" description="Helical" evidence="17">
    <location>
        <begin position="253"/>
        <end position="273"/>
    </location>
</feature>
<keyword evidence="17" id="KW-1133">Transmembrane helix</keyword>
<keyword evidence="9 16" id="KW-0547">Nucleotide-binding</keyword>
<dbReference type="EC" id="2.7.1.33" evidence="6 16"/>
<dbReference type="PANTHER" id="PTHR34265">
    <property type="entry name" value="TYPE III PANTOTHENATE KINASE"/>
    <property type="match status" value="1"/>
</dbReference>
<keyword evidence="8 16" id="KW-0808">Transferase</keyword>
<dbReference type="GO" id="GO:0005737">
    <property type="term" value="C:cytoplasm"/>
    <property type="evidence" value="ECO:0007669"/>
    <property type="project" value="UniProtKB-SubCell"/>
</dbReference>
<comment type="subunit">
    <text evidence="5 16">Homodimer.</text>
</comment>
<evidence type="ECO:0000256" key="17">
    <source>
        <dbReference type="SAM" id="Phobius"/>
    </source>
</evidence>
<evidence type="ECO:0000256" key="7">
    <source>
        <dbReference type="ARBA" id="ARBA00022490"/>
    </source>
</evidence>
<dbReference type="NCBIfam" id="TIGR00671">
    <property type="entry name" value="baf"/>
    <property type="match status" value="1"/>
</dbReference>
<comment type="pathway">
    <text evidence="4 16">Cofactor biosynthesis; coenzyme A biosynthesis; CoA from (R)-pantothenate: step 1/5.</text>
</comment>
<dbReference type="EMBL" id="AP022836">
    <property type="protein sequence ID" value="BCB00751.1"/>
    <property type="molecule type" value="Genomic_DNA"/>
</dbReference>
<comment type="cofactor">
    <cofactor evidence="2">
        <name>K(+)</name>
        <dbReference type="ChEBI" id="CHEBI:29103"/>
    </cofactor>
</comment>
<comment type="function">
    <text evidence="16">Catalyzes the phosphorylation of pantothenate (Pan), the first step in CoA biosynthesis.</text>
</comment>
<dbReference type="PANTHER" id="PTHR34265:SF1">
    <property type="entry name" value="TYPE III PANTOTHENATE KINASE"/>
    <property type="match status" value="1"/>
</dbReference>
<keyword evidence="11 16" id="KW-0067">ATP-binding</keyword>
<evidence type="ECO:0000256" key="2">
    <source>
        <dbReference type="ARBA" id="ARBA00001958"/>
    </source>
</evidence>
<keyword evidence="10 16" id="KW-0418">Kinase</keyword>
<evidence type="ECO:0000256" key="4">
    <source>
        <dbReference type="ARBA" id="ARBA00005225"/>
    </source>
</evidence>
<feature type="binding site" evidence="16">
    <location>
        <position position="126"/>
    </location>
    <ligand>
        <name>ATP</name>
        <dbReference type="ChEBI" id="CHEBI:30616"/>
    </ligand>
</feature>
<accession>A0A6F8TJD2</accession>
<reference evidence="18" key="1">
    <citation type="submission" date="2020-03" db="EMBL/GenBank/DDBJ databases">
        <title>Complete genome sequence of Acinetobacter baumannii ATCC19606T, which is a model strain for tolerization of antimicrobial agents.</title>
        <authorList>
            <person name="Tsubouchi T."/>
            <person name="Suzuki M."/>
            <person name="Niki M."/>
            <person name="Oinuma K."/>
            <person name="Niki M."/>
            <person name="Shibayama K."/>
            <person name="Kakeya H."/>
            <person name="Kaneko Y."/>
        </authorList>
    </citation>
    <scope>NUCLEOTIDE SEQUENCE</scope>
    <source>
        <strain evidence="18">ATCC19606</strain>
    </source>
</reference>
<dbReference type="HAMAP" id="MF_01274">
    <property type="entry name" value="Pantothen_kinase_3"/>
    <property type="match status" value="1"/>
</dbReference>
<dbReference type="Pfam" id="PF03309">
    <property type="entry name" value="Pan_kinase"/>
    <property type="match status" value="1"/>
</dbReference>
<dbReference type="SUPFAM" id="SSF53067">
    <property type="entry name" value="Actin-like ATPase domain"/>
    <property type="match status" value="2"/>
</dbReference>
<evidence type="ECO:0000256" key="1">
    <source>
        <dbReference type="ARBA" id="ARBA00001206"/>
    </source>
</evidence>
<comment type="cofactor">
    <cofactor evidence="16">
        <name>NH4(+)</name>
        <dbReference type="ChEBI" id="CHEBI:28938"/>
    </cofactor>
    <cofactor evidence="16">
        <name>K(+)</name>
        <dbReference type="ChEBI" id="CHEBI:29103"/>
    </cofactor>
    <text evidence="16">A monovalent cation. Ammonium or potassium.</text>
</comment>
<comment type="subcellular location">
    <subcellularLocation>
        <location evidence="3 16">Cytoplasm</location>
    </subcellularLocation>
</comment>
<dbReference type="InterPro" id="IPR043129">
    <property type="entry name" value="ATPase_NBD"/>
</dbReference>
<evidence type="ECO:0000256" key="15">
    <source>
        <dbReference type="ARBA" id="ARBA00040883"/>
    </source>
</evidence>
<evidence type="ECO:0000256" key="14">
    <source>
        <dbReference type="ARBA" id="ARBA00038036"/>
    </source>
</evidence>
<dbReference type="UniPathway" id="UPA00241">
    <property type="reaction ID" value="UER00352"/>
</dbReference>
<protein>
    <recommendedName>
        <fullName evidence="15 16">Type III pantothenate kinase</fullName>
        <ecNumber evidence="6 16">2.7.1.33</ecNumber>
    </recommendedName>
    <alternativeName>
        <fullName evidence="16">PanK-III</fullName>
    </alternativeName>
    <alternativeName>
        <fullName evidence="16">Pantothenic acid kinase</fullName>
    </alternativeName>
</protein>
<keyword evidence="17" id="KW-0812">Transmembrane</keyword>
<evidence type="ECO:0000256" key="11">
    <source>
        <dbReference type="ARBA" id="ARBA00022840"/>
    </source>
</evidence>
<dbReference type="AlphaFoldDB" id="A0A6F8TJD2"/>
<dbReference type="GO" id="GO:0004594">
    <property type="term" value="F:pantothenate kinase activity"/>
    <property type="evidence" value="ECO:0007669"/>
    <property type="project" value="UniProtKB-UniRule"/>
</dbReference>
<feature type="binding site" evidence="16">
    <location>
        <begin position="7"/>
        <end position="14"/>
    </location>
    <ligand>
        <name>ATP</name>
        <dbReference type="ChEBI" id="CHEBI:30616"/>
    </ligand>
</feature>
<dbReference type="InterPro" id="IPR004619">
    <property type="entry name" value="Type_III_PanK"/>
</dbReference>
<sequence length="286" mass="32297">MKSLWLDIGNTRLKYWITENQQIIEHAAELHLQSPADLLLGLIQHFKHQGLHRIGISSVLDTENNQRIQQILKWLEIPVVFAKVHAEYAGLQCGYEVPSQLGIDRWLQVLAVAEEKENYCIIGCGTALTIDLTKGKQHLGGYILPNLYLQRDALIQNTKGIKIPDSAFDNLNPGNNTVDAVHHGILLGLISTIESIMQQSPKNYSSQVAMLLFLQNFYRSTNLLLKQIFCLKGYNNILPIILKTRIQTKIKGALGAFYFMVLFLLVVVTKQWSHTATTAKLFLHIA</sequence>
<proteinExistence type="inferred from homology"/>
<evidence type="ECO:0000256" key="16">
    <source>
        <dbReference type="HAMAP-Rule" id="MF_01274"/>
    </source>
</evidence>
<evidence type="ECO:0000256" key="10">
    <source>
        <dbReference type="ARBA" id="ARBA00022777"/>
    </source>
</evidence>
<evidence type="ECO:0000256" key="8">
    <source>
        <dbReference type="ARBA" id="ARBA00022679"/>
    </source>
</evidence>
<feature type="binding site" evidence="16">
    <location>
        <position position="177"/>
    </location>
    <ligand>
        <name>substrate</name>
    </ligand>
</feature>
<evidence type="ECO:0000256" key="5">
    <source>
        <dbReference type="ARBA" id="ARBA00011738"/>
    </source>
</evidence>
<name>A0A6F8TJD2_ACIBA</name>
<keyword evidence="13 16" id="KW-0173">Coenzyme A biosynthesis</keyword>
<evidence type="ECO:0000256" key="13">
    <source>
        <dbReference type="ARBA" id="ARBA00022993"/>
    </source>
</evidence>
<keyword evidence="17" id="KW-0472">Membrane</keyword>
<feature type="active site" description="Proton acceptor" evidence="16">
    <location>
        <position position="104"/>
    </location>
</feature>
<gene>
    <name evidence="16 18" type="primary">coaX</name>
    <name evidence="18" type="ORF">ATCC19606_30860</name>
</gene>
<keyword evidence="12 16" id="KW-0630">Potassium</keyword>
<evidence type="ECO:0000313" key="18">
    <source>
        <dbReference type="EMBL" id="BCB00751.1"/>
    </source>
</evidence>
<evidence type="ECO:0000256" key="9">
    <source>
        <dbReference type="ARBA" id="ARBA00022741"/>
    </source>
</evidence>
<dbReference type="GO" id="GO:0015937">
    <property type="term" value="P:coenzyme A biosynthetic process"/>
    <property type="evidence" value="ECO:0007669"/>
    <property type="project" value="UniProtKB-UniRule"/>
</dbReference>